<dbReference type="Pfam" id="PF05183">
    <property type="entry name" value="RdRP"/>
    <property type="match status" value="1"/>
</dbReference>
<dbReference type="GO" id="GO:0003723">
    <property type="term" value="F:RNA binding"/>
    <property type="evidence" value="ECO:0007669"/>
    <property type="project" value="UniProtKB-KW"/>
</dbReference>
<dbReference type="EMBL" id="CAJNOR010017240">
    <property type="protein sequence ID" value="CAF1687046.1"/>
    <property type="molecule type" value="Genomic_DNA"/>
</dbReference>
<organism evidence="3 4">
    <name type="scientific">Adineta ricciae</name>
    <name type="common">Rotifer</name>
    <dbReference type="NCBI Taxonomy" id="249248"/>
    <lineage>
        <taxon>Eukaryota</taxon>
        <taxon>Metazoa</taxon>
        <taxon>Spiralia</taxon>
        <taxon>Gnathifera</taxon>
        <taxon>Rotifera</taxon>
        <taxon>Eurotatoria</taxon>
        <taxon>Bdelloidea</taxon>
        <taxon>Adinetida</taxon>
        <taxon>Adinetidae</taxon>
        <taxon>Adineta</taxon>
    </lineage>
</organism>
<dbReference type="InterPro" id="IPR057596">
    <property type="entry name" value="RDRP_core"/>
</dbReference>
<dbReference type="GO" id="GO:0030422">
    <property type="term" value="P:siRNA processing"/>
    <property type="evidence" value="ECO:0007669"/>
    <property type="project" value="TreeGrafter"/>
</dbReference>
<evidence type="ECO:0000313" key="4">
    <source>
        <dbReference type="Proteomes" id="UP000663828"/>
    </source>
</evidence>
<dbReference type="PANTHER" id="PTHR23079">
    <property type="entry name" value="RNA-DEPENDENT RNA POLYMERASE"/>
    <property type="match status" value="1"/>
</dbReference>
<keyword evidence="1" id="KW-0696">RNA-directed RNA polymerase</keyword>
<accession>A0A816HGH1</accession>
<evidence type="ECO:0000313" key="3">
    <source>
        <dbReference type="EMBL" id="CAF1687046.1"/>
    </source>
</evidence>
<keyword evidence="1" id="KW-0694">RNA-binding</keyword>
<gene>
    <name evidence="3" type="ORF">XAT740_LOCUS62219</name>
</gene>
<protein>
    <recommendedName>
        <fullName evidence="1">RNA-dependent RNA polymerase</fullName>
        <ecNumber evidence="1">2.7.7.48</ecNumber>
    </recommendedName>
</protein>
<comment type="caution">
    <text evidence="3">The sequence shown here is derived from an EMBL/GenBank/DDBJ whole genome shotgun (WGS) entry which is preliminary data.</text>
</comment>
<keyword evidence="1" id="KW-0548">Nucleotidyltransferase</keyword>
<reference evidence="3" key="1">
    <citation type="submission" date="2021-02" db="EMBL/GenBank/DDBJ databases">
        <authorList>
            <person name="Nowell W R."/>
        </authorList>
    </citation>
    <scope>NUCLEOTIDE SEQUENCE</scope>
</reference>
<evidence type="ECO:0000256" key="1">
    <source>
        <dbReference type="RuleBase" id="RU363098"/>
    </source>
</evidence>
<dbReference type="GO" id="GO:0031380">
    <property type="term" value="C:nuclear RNA-directed RNA polymerase complex"/>
    <property type="evidence" value="ECO:0007669"/>
    <property type="project" value="TreeGrafter"/>
</dbReference>
<evidence type="ECO:0000259" key="2">
    <source>
        <dbReference type="Pfam" id="PF05183"/>
    </source>
</evidence>
<sequence length="244" mass="27953">MVELSEENEERFYQLAVQAFQNLQKCHWLDLTSIFNREQFDKIAVSTKTHEFRTGVIHVTPTRISIMPKEEDTIGHRAMRHAAFGGSKNFCIVYLKPDPPTRYLNEGTDYFRHVFTNGIDIGRDRFHLFGSSNSQIKEHVFWFIKASSLMDVQQKRAQLGELNQIDNLGTYAARLGLWFTKSSPTGIKLVYCETEQDFNQCVQRGERCVRSIDDIERNGFSFTDGNGLISKGLARRIAKGASVC</sequence>
<dbReference type="InterPro" id="IPR007855">
    <property type="entry name" value="RDRP"/>
</dbReference>
<keyword evidence="1" id="KW-0808">Transferase</keyword>
<dbReference type="EC" id="2.7.7.48" evidence="1"/>
<name>A0A816HGH1_ADIRI</name>
<dbReference type="Proteomes" id="UP000663828">
    <property type="component" value="Unassembled WGS sequence"/>
</dbReference>
<comment type="catalytic activity">
    <reaction evidence="1">
        <text>RNA(n) + a ribonucleoside 5'-triphosphate = RNA(n+1) + diphosphate</text>
        <dbReference type="Rhea" id="RHEA:21248"/>
        <dbReference type="Rhea" id="RHEA-COMP:14527"/>
        <dbReference type="Rhea" id="RHEA-COMP:17342"/>
        <dbReference type="ChEBI" id="CHEBI:33019"/>
        <dbReference type="ChEBI" id="CHEBI:61557"/>
        <dbReference type="ChEBI" id="CHEBI:140395"/>
        <dbReference type="EC" id="2.7.7.48"/>
    </reaction>
</comment>
<proteinExistence type="inferred from homology"/>
<keyword evidence="4" id="KW-1185">Reference proteome</keyword>
<dbReference type="GO" id="GO:0003968">
    <property type="term" value="F:RNA-directed RNA polymerase activity"/>
    <property type="evidence" value="ECO:0007669"/>
    <property type="project" value="UniProtKB-KW"/>
</dbReference>
<dbReference type="AlphaFoldDB" id="A0A816HGH1"/>
<dbReference type="PANTHER" id="PTHR23079:SF55">
    <property type="entry name" value="RNA-DIRECTED RNA POLYMERASE"/>
    <property type="match status" value="1"/>
</dbReference>
<comment type="similarity">
    <text evidence="1">Belongs to the RdRP family.</text>
</comment>
<feature type="domain" description="RDRP core" evidence="2">
    <location>
        <begin position="59"/>
        <end position="240"/>
    </location>
</feature>